<dbReference type="EMBL" id="BAABDI010000016">
    <property type="protein sequence ID" value="GAA3978854.1"/>
    <property type="molecule type" value="Genomic_DNA"/>
</dbReference>
<proteinExistence type="predicted"/>
<name>A0ABP7QA51_9BACT</name>
<dbReference type="SUPFAM" id="SSF49464">
    <property type="entry name" value="Carboxypeptidase regulatory domain-like"/>
    <property type="match status" value="1"/>
</dbReference>
<dbReference type="Gene3D" id="2.60.40.1120">
    <property type="entry name" value="Carboxypeptidase-like, regulatory domain"/>
    <property type="match status" value="1"/>
</dbReference>
<accession>A0ABP7QA51</accession>
<feature type="signal peptide" evidence="1">
    <location>
        <begin position="1"/>
        <end position="23"/>
    </location>
</feature>
<dbReference type="InterPro" id="IPR008969">
    <property type="entry name" value="CarboxyPept-like_regulatory"/>
</dbReference>
<evidence type="ECO:0008006" key="4">
    <source>
        <dbReference type="Google" id="ProtNLM"/>
    </source>
</evidence>
<gene>
    <name evidence="2" type="ORF">GCM10022407_25000</name>
</gene>
<organism evidence="2 3">
    <name type="scientific">Hymenobacter antarcticus</name>
    <dbReference type="NCBI Taxonomy" id="486270"/>
    <lineage>
        <taxon>Bacteria</taxon>
        <taxon>Pseudomonadati</taxon>
        <taxon>Bacteroidota</taxon>
        <taxon>Cytophagia</taxon>
        <taxon>Cytophagales</taxon>
        <taxon>Hymenobacteraceae</taxon>
        <taxon>Hymenobacter</taxon>
    </lineage>
</organism>
<evidence type="ECO:0000313" key="3">
    <source>
        <dbReference type="Proteomes" id="UP001501556"/>
    </source>
</evidence>
<keyword evidence="1" id="KW-0732">Signal</keyword>
<comment type="caution">
    <text evidence="2">The sequence shown here is derived from an EMBL/GenBank/DDBJ whole genome shotgun (WGS) entry which is preliminary data.</text>
</comment>
<feature type="chain" id="PRO_5045038564" description="CarboxypepD_reg-like domain-containing protein" evidence="1">
    <location>
        <begin position="24"/>
        <end position="135"/>
    </location>
</feature>
<dbReference type="RefSeq" id="WP_345124868.1">
    <property type="nucleotide sequence ID" value="NZ_BAABDI010000016.1"/>
</dbReference>
<evidence type="ECO:0000256" key="1">
    <source>
        <dbReference type="SAM" id="SignalP"/>
    </source>
</evidence>
<keyword evidence="3" id="KW-1185">Reference proteome</keyword>
<sequence length="135" mass="14221">MTLRPASAIIAFGLMFAVLPGRAQLAYTHVATPTGETTGTDPEGDPKAVAYKMVHGVVQGTGGVLAGATVWLHGTRNIVVTNAEGEFELRIPTDTKTVQLTCGYGGLQEEIVNLAPVQSLGSIYLLQTKIIEAKK</sequence>
<protein>
    <recommendedName>
        <fullName evidence="4">CarboxypepD_reg-like domain-containing protein</fullName>
    </recommendedName>
</protein>
<reference evidence="3" key="1">
    <citation type="journal article" date="2019" name="Int. J. Syst. Evol. Microbiol.">
        <title>The Global Catalogue of Microorganisms (GCM) 10K type strain sequencing project: providing services to taxonomists for standard genome sequencing and annotation.</title>
        <authorList>
            <consortium name="The Broad Institute Genomics Platform"/>
            <consortium name="The Broad Institute Genome Sequencing Center for Infectious Disease"/>
            <person name="Wu L."/>
            <person name="Ma J."/>
        </authorList>
    </citation>
    <scope>NUCLEOTIDE SEQUENCE [LARGE SCALE GENOMIC DNA]</scope>
    <source>
        <strain evidence="3">JCM 17217</strain>
    </source>
</reference>
<dbReference type="Proteomes" id="UP001501556">
    <property type="component" value="Unassembled WGS sequence"/>
</dbReference>
<evidence type="ECO:0000313" key="2">
    <source>
        <dbReference type="EMBL" id="GAA3978854.1"/>
    </source>
</evidence>